<protein>
    <recommendedName>
        <fullName evidence="2">Transglycosylase SLT domain-containing protein</fullName>
    </recommendedName>
</protein>
<dbReference type="EMBL" id="SMSI01000002">
    <property type="protein sequence ID" value="TDH35664.1"/>
    <property type="molecule type" value="Genomic_DNA"/>
</dbReference>
<keyword evidence="1" id="KW-0732">Signal</keyword>
<dbReference type="OrthoDB" id="9789144at2"/>
<dbReference type="CDD" id="cd00442">
    <property type="entry name" value="Lyz-like"/>
    <property type="match status" value="1"/>
</dbReference>
<dbReference type="InterPro" id="IPR045795">
    <property type="entry name" value="SLT_4"/>
</dbReference>
<accession>A0A4R5PKC3</accession>
<feature type="signal peptide" evidence="1">
    <location>
        <begin position="1"/>
        <end position="19"/>
    </location>
</feature>
<gene>
    <name evidence="3" type="ORF">E2A64_09995</name>
</gene>
<organism evidence="3 4">
    <name type="scientific">Pseudohoeflea suaedae</name>
    <dbReference type="NCBI Taxonomy" id="877384"/>
    <lineage>
        <taxon>Bacteria</taxon>
        <taxon>Pseudomonadati</taxon>
        <taxon>Pseudomonadota</taxon>
        <taxon>Alphaproteobacteria</taxon>
        <taxon>Hyphomicrobiales</taxon>
        <taxon>Rhizobiaceae</taxon>
        <taxon>Pseudohoeflea</taxon>
    </lineage>
</organism>
<feature type="chain" id="PRO_5020464057" description="Transglycosylase SLT domain-containing protein" evidence="1">
    <location>
        <begin position="20"/>
        <end position="193"/>
    </location>
</feature>
<comment type="caution">
    <text evidence="3">The sequence shown here is derived from an EMBL/GenBank/DDBJ whole genome shotgun (WGS) entry which is preliminary data.</text>
</comment>
<reference evidence="3 4" key="1">
    <citation type="journal article" date="2013" name="Int. J. Syst. Evol. Microbiol.">
        <title>Hoeflea suaedae sp. nov., an endophytic bacterium isolated from the root of the halophyte Suaeda maritima.</title>
        <authorList>
            <person name="Chung E.J."/>
            <person name="Park J.A."/>
            <person name="Pramanik P."/>
            <person name="Bibi F."/>
            <person name="Jeon C.O."/>
            <person name="Chung Y.R."/>
        </authorList>
    </citation>
    <scope>NUCLEOTIDE SEQUENCE [LARGE SCALE GENOMIC DNA]</scope>
    <source>
        <strain evidence="3 4">YC6898</strain>
    </source>
</reference>
<dbReference type="Gene3D" id="1.10.530.10">
    <property type="match status" value="1"/>
</dbReference>
<dbReference type="PROSITE" id="PS51257">
    <property type="entry name" value="PROKAR_LIPOPROTEIN"/>
    <property type="match status" value="1"/>
</dbReference>
<feature type="domain" description="Transglycosylase SLT" evidence="2">
    <location>
        <begin position="5"/>
        <end position="191"/>
    </location>
</feature>
<sequence>MRPLVIILPLLLLASCATPPSKINNICAVFDQRDGFLNNWYRSSLKAERKYGVPRHVLLATIRMESGFDGKARPPRKKTFFGLLPGKHISTAYGYSQALDGTWERYRMATGNWGARRSNFDDAIDFVGWHHKLSHDVNGIALDDTYNLYLNYYLGHAGYRQGRHNNDSSLRNYALKAEKMAGDYQRQMAACGR</sequence>
<keyword evidence="4" id="KW-1185">Reference proteome</keyword>
<dbReference type="Proteomes" id="UP000295131">
    <property type="component" value="Unassembled WGS sequence"/>
</dbReference>
<name>A0A4R5PKC3_9HYPH</name>
<proteinExistence type="predicted"/>
<dbReference type="AlphaFoldDB" id="A0A4R5PKC3"/>
<dbReference type="Pfam" id="PF19489">
    <property type="entry name" value="SLT_4"/>
    <property type="match status" value="1"/>
</dbReference>
<evidence type="ECO:0000313" key="3">
    <source>
        <dbReference type="EMBL" id="TDH35664.1"/>
    </source>
</evidence>
<evidence type="ECO:0000259" key="2">
    <source>
        <dbReference type="Pfam" id="PF19489"/>
    </source>
</evidence>
<dbReference type="SUPFAM" id="SSF53955">
    <property type="entry name" value="Lysozyme-like"/>
    <property type="match status" value="1"/>
</dbReference>
<dbReference type="InterPro" id="IPR023346">
    <property type="entry name" value="Lysozyme-like_dom_sf"/>
</dbReference>
<evidence type="ECO:0000313" key="4">
    <source>
        <dbReference type="Proteomes" id="UP000295131"/>
    </source>
</evidence>
<dbReference type="RefSeq" id="WP_133284365.1">
    <property type="nucleotide sequence ID" value="NZ_SMSI01000002.1"/>
</dbReference>
<evidence type="ECO:0000256" key="1">
    <source>
        <dbReference type="SAM" id="SignalP"/>
    </source>
</evidence>